<feature type="domain" description="Amidase" evidence="1">
    <location>
        <begin position="26"/>
        <end position="447"/>
    </location>
</feature>
<proteinExistence type="predicted"/>
<dbReference type="AlphaFoldDB" id="A0A9W6CRT6"/>
<dbReference type="Proteomes" id="UP001144396">
    <property type="component" value="Unassembled WGS sequence"/>
</dbReference>
<sequence length="469" mass="49000">MSDDLALRTATELVAAYRAHEFDPVDVLDAVLARVERLEPRLNAFYRLEPEHARAAAIASAGRWAADAPFGPLDGVPVTIKENVATVGTGLPSGTAAGADAPPAVVDGPIARLLGDGGAVRVGKTVMPDFGMLSSGVSSLHGITRSPWNPAWTVGGSSGGAGAAAAASLGPIHSGSDIGGSVRLPAGWLGLVGHKPTHGLVPVDPPYLWRCIGPLARTVDDASLFLEVATGRDARDHTQVPVRLDWARVRAEPRDDVRGLRVAWHLDAGWGAEVDPEVADVVRGVAGHFAAAGAEVTEIAPFATPEMLDGLDLFLRARSLLDLERMPPERRATVLPFITEWTEGARGADGLAVLDAFGQVQALRAATVAATLPFDVVVSPVSPGAAFPAEWPMPSNDPATSLHHIGFTAPYNVSDQPAVSINAGFTADGRPVGVQLAGRRFDDVELLRVARWFEAARGAAATPDWASIA</sequence>
<dbReference type="SUPFAM" id="SSF75304">
    <property type="entry name" value="Amidase signature (AS) enzymes"/>
    <property type="match status" value="1"/>
</dbReference>
<accession>A0A9W6CRT6</accession>
<dbReference type="InterPro" id="IPR023631">
    <property type="entry name" value="Amidase_dom"/>
</dbReference>
<protein>
    <submittedName>
        <fullName evidence="2">Amidase</fullName>
    </submittedName>
</protein>
<dbReference type="GO" id="GO:0003824">
    <property type="term" value="F:catalytic activity"/>
    <property type="evidence" value="ECO:0007669"/>
    <property type="project" value="InterPro"/>
</dbReference>
<organism evidence="2 3">
    <name type="scientific">Agromyces rhizosphaerae</name>
    <dbReference type="NCBI Taxonomy" id="88374"/>
    <lineage>
        <taxon>Bacteria</taxon>
        <taxon>Bacillati</taxon>
        <taxon>Actinomycetota</taxon>
        <taxon>Actinomycetes</taxon>
        <taxon>Micrococcales</taxon>
        <taxon>Microbacteriaceae</taxon>
        <taxon>Agromyces</taxon>
    </lineage>
</organism>
<dbReference type="PANTHER" id="PTHR11895:SF173">
    <property type="entry name" value="GLUTAMYL-TRNA AMIDOTRANSFERASE SUBUNIT A"/>
    <property type="match status" value="1"/>
</dbReference>
<dbReference type="NCBIfam" id="NF005450">
    <property type="entry name" value="PRK07042.1"/>
    <property type="match status" value="1"/>
</dbReference>
<dbReference type="InterPro" id="IPR000120">
    <property type="entry name" value="Amidase"/>
</dbReference>
<name>A0A9W6CRT6_9MICO</name>
<dbReference type="PANTHER" id="PTHR11895">
    <property type="entry name" value="TRANSAMIDASE"/>
    <property type="match status" value="1"/>
</dbReference>
<gene>
    <name evidence="2" type="primary">gatA</name>
    <name evidence="2" type="ORF">ARHIZOSPH14_19880</name>
</gene>
<comment type="caution">
    <text evidence="2">The sequence shown here is derived from an EMBL/GenBank/DDBJ whole genome shotgun (WGS) entry which is preliminary data.</text>
</comment>
<dbReference type="Pfam" id="PF01425">
    <property type="entry name" value="Amidase"/>
    <property type="match status" value="1"/>
</dbReference>
<reference evidence="2" key="1">
    <citation type="submission" date="2022-12" db="EMBL/GenBank/DDBJ databases">
        <title>Reference genome sequencing for broad-spectrum identification of bacterial and archaeal isolates by mass spectrometry.</title>
        <authorList>
            <person name="Sekiguchi Y."/>
            <person name="Tourlousse D.M."/>
        </authorList>
    </citation>
    <scope>NUCLEOTIDE SEQUENCE</scope>
    <source>
        <strain evidence="2">14</strain>
    </source>
</reference>
<dbReference type="InterPro" id="IPR036928">
    <property type="entry name" value="AS_sf"/>
</dbReference>
<dbReference type="EMBL" id="BSDP01000001">
    <property type="protein sequence ID" value="GLI27746.1"/>
    <property type="molecule type" value="Genomic_DNA"/>
</dbReference>
<dbReference type="Gene3D" id="3.90.1300.10">
    <property type="entry name" value="Amidase signature (AS) domain"/>
    <property type="match status" value="1"/>
</dbReference>
<evidence type="ECO:0000313" key="2">
    <source>
        <dbReference type="EMBL" id="GLI27746.1"/>
    </source>
</evidence>
<keyword evidence="3" id="KW-1185">Reference proteome</keyword>
<evidence type="ECO:0000313" key="3">
    <source>
        <dbReference type="Proteomes" id="UP001144396"/>
    </source>
</evidence>
<evidence type="ECO:0000259" key="1">
    <source>
        <dbReference type="Pfam" id="PF01425"/>
    </source>
</evidence>
<dbReference type="RefSeq" id="WP_281884536.1">
    <property type="nucleotide sequence ID" value="NZ_BSDP01000001.1"/>
</dbReference>